<reference evidence="2 3" key="1">
    <citation type="journal article" date="2016" name="Genome Announc.">
        <title>Whole-Genome Sequence of Rummeliibacillus stabekisii Strain PP9 Isolated from Antarctic Soil.</title>
        <authorList>
            <person name="da Mota F.F."/>
            <person name="Vollu R.E."/>
            <person name="Jurelevicius D."/>
            <person name="Seldin L."/>
        </authorList>
    </citation>
    <scope>NUCLEOTIDE SEQUENCE [LARGE SCALE GENOMIC DNA]</scope>
    <source>
        <strain evidence="2 3">PP9</strain>
    </source>
</reference>
<dbReference type="AlphaFoldDB" id="A0A143HDS5"/>
<evidence type="ECO:0000259" key="1">
    <source>
        <dbReference type="SMART" id="SM00460"/>
    </source>
</evidence>
<dbReference type="Proteomes" id="UP000076021">
    <property type="component" value="Chromosome"/>
</dbReference>
<dbReference type="RefSeq" id="WP_066788272.1">
    <property type="nucleotide sequence ID" value="NZ_CP014806.1"/>
</dbReference>
<sequence length="363" mass="41776">MKKFLAVLLGIFIFLGAAIYYIHLNVYASGGTPKVESQQQLKHEILKNLNEVKPDFTIQTKYPIYKAKEAEQQLKSVFKEISSVGNYGFGNLDGYSYYISSNMGFTKIEIKTFYLTTADQEKKIHHKVKKIIQSNHVQKMTDFEKVFFINGYLASHIEYSENATHGGHSAYAALFDHKAVCQGYALAADLLLRESGLQTKYITGKVKGENHAWNKVKLDGKWYNLDITWNDPMPDRGERYRLNYFLISDNQLAKDHMWNYDSLFQAKSKKYEGLMNAQAFTVDNNNVFYTLPNDSNLYKWNTTTRQKSVLLQHVMPLQNIEAKDHWLLLKDYTGNMSKVKEDGTQYSGTIFASINQYTKSASK</sequence>
<reference evidence="3" key="2">
    <citation type="submission" date="2016-03" db="EMBL/GenBank/DDBJ databases">
        <authorList>
            <person name="Seldin L."/>
        </authorList>
    </citation>
    <scope>NUCLEOTIDE SEQUENCE [LARGE SCALE GENOMIC DNA]</scope>
    <source>
        <strain evidence="3">PP9</strain>
    </source>
</reference>
<dbReference type="KEGG" id="rst:ATY39_07975"/>
<feature type="domain" description="Transglutaminase-like" evidence="1">
    <location>
        <begin position="173"/>
        <end position="229"/>
    </location>
</feature>
<accession>A0A143HDS5</accession>
<dbReference type="InterPro" id="IPR052557">
    <property type="entry name" value="CAP/Cytokinesis_protein"/>
</dbReference>
<proteinExistence type="predicted"/>
<protein>
    <recommendedName>
        <fullName evidence="1">Transglutaminase-like domain-containing protein</fullName>
    </recommendedName>
</protein>
<dbReference type="SUPFAM" id="SSF54001">
    <property type="entry name" value="Cysteine proteinases"/>
    <property type="match status" value="1"/>
</dbReference>
<dbReference type="PANTHER" id="PTHR46333">
    <property type="entry name" value="CYTOKINESIS PROTEIN 3"/>
    <property type="match status" value="1"/>
</dbReference>
<dbReference type="SMART" id="SM00460">
    <property type="entry name" value="TGc"/>
    <property type="match status" value="1"/>
</dbReference>
<dbReference type="Gene3D" id="3.10.620.30">
    <property type="match status" value="1"/>
</dbReference>
<keyword evidence="3" id="KW-1185">Reference proteome</keyword>
<dbReference type="GO" id="GO:0005737">
    <property type="term" value="C:cytoplasm"/>
    <property type="evidence" value="ECO:0007669"/>
    <property type="project" value="TreeGrafter"/>
</dbReference>
<dbReference type="STRING" id="241244.ATY39_07975"/>
<dbReference type="PANTHER" id="PTHR46333:SF2">
    <property type="entry name" value="CYTOKINESIS PROTEIN 3"/>
    <property type="match status" value="1"/>
</dbReference>
<organism evidence="2 3">
    <name type="scientific">Rummeliibacillus stabekisii</name>
    <dbReference type="NCBI Taxonomy" id="241244"/>
    <lineage>
        <taxon>Bacteria</taxon>
        <taxon>Bacillati</taxon>
        <taxon>Bacillota</taxon>
        <taxon>Bacilli</taxon>
        <taxon>Bacillales</taxon>
        <taxon>Caryophanaceae</taxon>
        <taxon>Rummeliibacillus</taxon>
    </lineage>
</organism>
<name>A0A143HDS5_9BACL</name>
<gene>
    <name evidence="2" type="ORF">ATY39_07975</name>
</gene>
<dbReference type="OrthoDB" id="9788327at2"/>
<dbReference type="InterPro" id="IPR002931">
    <property type="entry name" value="Transglutaminase-like"/>
</dbReference>
<evidence type="ECO:0000313" key="2">
    <source>
        <dbReference type="EMBL" id="AMW99411.1"/>
    </source>
</evidence>
<dbReference type="InterPro" id="IPR038765">
    <property type="entry name" value="Papain-like_cys_pep_sf"/>
</dbReference>
<dbReference type="EMBL" id="CP014806">
    <property type="protein sequence ID" value="AMW99411.1"/>
    <property type="molecule type" value="Genomic_DNA"/>
</dbReference>
<dbReference type="Pfam" id="PF01841">
    <property type="entry name" value="Transglut_core"/>
    <property type="match status" value="1"/>
</dbReference>
<evidence type="ECO:0000313" key="3">
    <source>
        <dbReference type="Proteomes" id="UP000076021"/>
    </source>
</evidence>